<protein>
    <recommendedName>
        <fullName evidence="5">ABC transporter substrate-binding protein</fullName>
    </recommendedName>
</protein>
<organism evidence="3 4">
    <name type="scientific">Helcobacillus massiliensis</name>
    <dbReference type="NCBI Taxonomy" id="521392"/>
    <lineage>
        <taxon>Bacteria</taxon>
        <taxon>Bacillati</taxon>
        <taxon>Actinomycetota</taxon>
        <taxon>Actinomycetes</taxon>
        <taxon>Micrococcales</taxon>
        <taxon>Dermabacteraceae</taxon>
        <taxon>Helcobacillus</taxon>
    </lineage>
</organism>
<comment type="caution">
    <text evidence="3">The sequence shown here is derived from an EMBL/GenBank/DDBJ whole genome shotgun (WGS) entry which is preliminary data.</text>
</comment>
<evidence type="ECO:0008006" key="5">
    <source>
        <dbReference type="Google" id="ProtNLM"/>
    </source>
</evidence>
<feature type="signal peptide" evidence="2">
    <location>
        <begin position="1"/>
        <end position="22"/>
    </location>
</feature>
<sequence>MDLSRRSLLAGSVAFVGLGALAACGGDNKSGSGSGGGGGAAVIVNGTEP</sequence>
<feature type="chain" id="PRO_5032916542" description="ABC transporter substrate-binding protein" evidence="2">
    <location>
        <begin position="23"/>
        <end position="49"/>
    </location>
</feature>
<name>A0A839R2P0_9MICO</name>
<reference evidence="3 4" key="1">
    <citation type="submission" date="2020-08" db="EMBL/GenBank/DDBJ databases">
        <title>Sequencing the genomes of 1000 actinobacteria strains.</title>
        <authorList>
            <person name="Klenk H.-P."/>
        </authorList>
    </citation>
    <scope>NUCLEOTIDE SEQUENCE [LARGE SCALE GENOMIC DNA]</scope>
    <source>
        <strain evidence="3 4">DSM 23040</strain>
    </source>
</reference>
<keyword evidence="4" id="KW-1185">Reference proteome</keyword>
<evidence type="ECO:0000313" key="4">
    <source>
        <dbReference type="Proteomes" id="UP000568050"/>
    </source>
</evidence>
<dbReference type="Proteomes" id="UP000568050">
    <property type="component" value="Unassembled WGS sequence"/>
</dbReference>
<dbReference type="EMBL" id="JACHWP010000004">
    <property type="protein sequence ID" value="MBB3023286.1"/>
    <property type="molecule type" value="Genomic_DNA"/>
</dbReference>
<evidence type="ECO:0000256" key="2">
    <source>
        <dbReference type="SAM" id="SignalP"/>
    </source>
</evidence>
<evidence type="ECO:0000256" key="1">
    <source>
        <dbReference type="SAM" id="MobiDB-lite"/>
    </source>
</evidence>
<dbReference type="PROSITE" id="PS51257">
    <property type="entry name" value="PROKAR_LIPOPROTEIN"/>
    <property type="match status" value="1"/>
</dbReference>
<evidence type="ECO:0000313" key="3">
    <source>
        <dbReference type="EMBL" id="MBB3023286.1"/>
    </source>
</evidence>
<dbReference type="RefSeq" id="WP_343064064.1">
    <property type="nucleotide sequence ID" value="NZ_CBCSFZ010000064.1"/>
</dbReference>
<keyword evidence="2" id="KW-0732">Signal</keyword>
<gene>
    <name evidence="3" type="ORF">FHX50_001578</name>
</gene>
<dbReference type="AlphaFoldDB" id="A0A839R2P0"/>
<proteinExistence type="predicted"/>
<accession>A0A839R2P0</accession>
<feature type="region of interest" description="Disordered" evidence="1">
    <location>
        <begin position="29"/>
        <end position="49"/>
    </location>
</feature>